<dbReference type="PATRIC" id="fig|1276229.3.peg.468"/>
<dbReference type="RefSeq" id="WP_016340711.1">
    <property type="nucleotide sequence ID" value="NC_021284.1"/>
</dbReference>
<name>R4UIT0_9MOLU</name>
<dbReference type="AlphaFoldDB" id="R4UIT0"/>
<gene>
    <name evidence="1" type="ORF">SSYRP_v1c04730</name>
</gene>
<keyword evidence="2" id="KW-1185">Reference proteome</keyword>
<dbReference type="Proteomes" id="UP000013963">
    <property type="component" value="Chromosome"/>
</dbReference>
<reference evidence="1 2" key="1">
    <citation type="journal article" date="2013" name="Genome Biol. Evol.">
        <title>Complete genomes of two dipteran-associated spiroplasmas provided insights into the origin, dynamics, and impacts of viral invasion in spiroplasma.</title>
        <authorList>
            <person name="Ku C."/>
            <person name="Lo W.S."/>
            <person name="Chen L.L."/>
            <person name="Kuo C.H."/>
        </authorList>
    </citation>
    <scope>NUCLEOTIDE SEQUENCE [LARGE SCALE GENOMIC DNA]</scope>
    <source>
        <strain evidence="1">EA-1</strain>
    </source>
</reference>
<organism evidence="1 2">
    <name type="scientific">Spiroplasma syrphidicola EA-1</name>
    <dbReference type="NCBI Taxonomy" id="1276229"/>
    <lineage>
        <taxon>Bacteria</taxon>
        <taxon>Bacillati</taxon>
        <taxon>Mycoplasmatota</taxon>
        <taxon>Mollicutes</taxon>
        <taxon>Entomoplasmatales</taxon>
        <taxon>Spiroplasmataceae</taxon>
        <taxon>Spiroplasma</taxon>
    </lineage>
</organism>
<dbReference type="STRING" id="1276229.SSYRP_v1c04730"/>
<evidence type="ECO:0000313" key="1">
    <source>
        <dbReference type="EMBL" id="AGM26065.1"/>
    </source>
</evidence>
<dbReference type="OrthoDB" id="9823731at2"/>
<protein>
    <submittedName>
        <fullName evidence="1">Uncharacterized protein</fullName>
    </submittedName>
</protein>
<dbReference type="HOGENOM" id="CLU_1309473_0_0_14"/>
<proteinExistence type="predicted"/>
<dbReference type="EMBL" id="CP005078">
    <property type="protein sequence ID" value="AGM26065.1"/>
    <property type="molecule type" value="Genomic_DNA"/>
</dbReference>
<dbReference type="KEGG" id="ssyr:SSYRP_v1c04730"/>
<accession>R4UIT0</accession>
<evidence type="ECO:0000313" key="2">
    <source>
        <dbReference type="Proteomes" id="UP000013963"/>
    </source>
</evidence>
<sequence length="210" mass="25113">MSKRQTIFELHEVIGFDDNGNYDENYDELLYTFTSYEDAQNELNYQVEHGYAPSELEIQEEEIDYDINQNENYLETLEHLKRVEQNYQKEAFYDEIYSLRHAFVNNEIGIVGISARLMKIGFSAEQVLDWETKAKTLNTNNEILIEQNENEELRVPFDNYLKSLKPEYGLQLFQNEGAFKEYESEFNEYLNVKEIQNKEFEAKNNETEWE</sequence>